<evidence type="ECO:0000313" key="5">
    <source>
        <dbReference type="Proteomes" id="UP001489004"/>
    </source>
</evidence>
<dbReference type="AlphaFoldDB" id="A0AAW1QSR9"/>
<feature type="signal peptide" evidence="2">
    <location>
        <begin position="1"/>
        <end position="24"/>
    </location>
</feature>
<dbReference type="Gene3D" id="2.60.260.20">
    <property type="entry name" value="Urease metallochaperone UreE, N-terminal domain"/>
    <property type="match status" value="2"/>
</dbReference>
<dbReference type="PROSITE" id="PS50076">
    <property type="entry name" value="DNAJ_2"/>
    <property type="match status" value="1"/>
</dbReference>
<feature type="domain" description="J" evidence="3">
    <location>
        <begin position="27"/>
        <end position="96"/>
    </location>
</feature>
<dbReference type="InterPro" id="IPR036869">
    <property type="entry name" value="J_dom_sf"/>
</dbReference>
<dbReference type="PRINTS" id="PR00625">
    <property type="entry name" value="JDOMAIN"/>
</dbReference>
<evidence type="ECO:0000259" key="3">
    <source>
        <dbReference type="PROSITE" id="PS50076"/>
    </source>
</evidence>
<protein>
    <recommendedName>
        <fullName evidence="3">J domain-containing protein</fullName>
    </recommendedName>
</protein>
<feature type="chain" id="PRO_5043889692" description="J domain-containing protein" evidence="2">
    <location>
        <begin position="25"/>
        <end position="364"/>
    </location>
</feature>
<dbReference type="PANTHER" id="PTHR44298:SF1">
    <property type="entry name" value="DNAJ HOMOLOG SUBFAMILY B MEMBER 11"/>
    <property type="match status" value="1"/>
</dbReference>
<dbReference type="Pfam" id="PF01556">
    <property type="entry name" value="DnaJ_C"/>
    <property type="match status" value="1"/>
</dbReference>
<dbReference type="EMBL" id="JALJOR010000002">
    <property type="protein sequence ID" value="KAK9824319.1"/>
    <property type="molecule type" value="Genomic_DNA"/>
</dbReference>
<dbReference type="PANTHER" id="PTHR44298">
    <property type="entry name" value="DNAJ HOMOLOG SUBFAMILY B MEMBER 11"/>
    <property type="match status" value="1"/>
</dbReference>
<dbReference type="GO" id="GO:0006457">
    <property type="term" value="P:protein folding"/>
    <property type="evidence" value="ECO:0007669"/>
    <property type="project" value="InterPro"/>
</dbReference>
<dbReference type="Proteomes" id="UP001489004">
    <property type="component" value="Unassembled WGS sequence"/>
</dbReference>
<comment type="caution">
    <text evidence="4">The sequence shown here is derived from an EMBL/GenBank/DDBJ whole genome shotgun (WGS) entry which is preliminary data.</text>
</comment>
<keyword evidence="1 2" id="KW-0732">Signal</keyword>
<dbReference type="Gene3D" id="1.10.287.110">
    <property type="entry name" value="DnaJ domain"/>
    <property type="match status" value="1"/>
</dbReference>
<evidence type="ECO:0000256" key="1">
    <source>
        <dbReference type="ARBA" id="ARBA00022729"/>
    </source>
</evidence>
<keyword evidence="5" id="KW-1185">Reference proteome</keyword>
<name>A0AAW1QSR9_9CHLO</name>
<dbReference type="PROSITE" id="PS00636">
    <property type="entry name" value="DNAJ_1"/>
    <property type="match status" value="1"/>
</dbReference>
<dbReference type="CDD" id="cd10747">
    <property type="entry name" value="DnaJ_C"/>
    <property type="match status" value="1"/>
</dbReference>
<gene>
    <name evidence="4" type="ORF">WJX72_009416</name>
</gene>
<dbReference type="InterPro" id="IPR008971">
    <property type="entry name" value="HSP40/DnaJ_pept-bd"/>
</dbReference>
<sequence length="364" mass="40542">MAGRPLGAAALVVLLPLLLSLVLAGRDFYDLLQVPKGASDQQIKRAYRKLALQYHPDKVQGTEQEKEAAAKKFAEIGSAYEVLSNEEKRRIYDRYGEEGLKQHDQQGGGGGGAADIFSQFFGGGFGFGGFGGEEEEQTPKGNDVYVELEVSLRDLYLGNTFKVVRDKNVLKPGKGKRRCKCKNKMTTRQIGPGMFQQYTTQECEQCDNVRFVREAETLNVSVEPGMKDGEHITFFEEGEPMIDGEPGDLKFVVRTRPDKRFVRRGNDLLYNMTIPLESALIGFKDEIEHLDGHKVPLHLAGVTIPGQVVTLRGEGMPLPDQAHKHGDLHVTFTIAFPQALSEQQKVLVKQLGKEWKQGTVHQEL</sequence>
<dbReference type="Pfam" id="PF00226">
    <property type="entry name" value="DnaJ"/>
    <property type="match status" value="1"/>
</dbReference>
<dbReference type="CDD" id="cd06257">
    <property type="entry name" value="DnaJ"/>
    <property type="match status" value="1"/>
</dbReference>
<proteinExistence type="predicted"/>
<dbReference type="InterPro" id="IPR051736">
    <property type="entry name" value="DnaJ-B11-like"/>
</dbReference>
<dbReference type="SMART" id="SM00271">
    <property type="entry name" value="DnaJ"/>
    <property type="match status" value="1"/>
</dbReference>
<dbReference type="InterPro" id="IPR001623">
    <property type="entry name" value="DnaJ_domain"/>
</dbReference>
<dbReference type="SUPFAM" id="SSF46565">
    <property type="entry name" value="Chaperone J-domain"/>
    <property type="match status" value="1"/>
</dbReference>
<organism evidence="4 5">
    <name type="scientific">[Myrmecia] bisecta</name>
    <dbReference type="NCBI Taxonomy" id="41462"/>
    <lineage>
        <taxon>Eukaryota</taxon>
        <taxon>Viridiplantae</taxon>
        <taxon>Chlorophyta</taxon>
        <taxon>core chlorophytes</taxon>
        <taxon>Trebouxiophyceae</taxon>
        <taxon>Trebouxiales</taxon>
        <taxon>Trebouxiaceae</taxon>
        <taxon>Myrmecia</taxon>
    </lineage>
</organism>
<dbReference type="InterPro" id="IPR018253">
    <property type="entry name" value="DnaJ_domain_CS"/>
</dbReference>
<dbReference type="GO" id="GO:0051082">
    <property type="term" value="F:unfolded protein binding"/>
    <property type="evidence" value="ECO:0007669"/>
    <property type="project" value="InterPro"/>
</dbReference>
<dbReference type="SUPFAM" id="SSF49493">
    <property type="entry name" value="HSP40/DnaJ peptide-binding domain"/>
    <property type="match status" value="2"/>
</dbReference>
<evidence type="ECO:0000256" key="2">
    <source>
        <dbReference type="SAM" id="SignalP"/>
    </source>
</evidence>
<evidence type="ECO:0000313" key="4">
    <source>
        <dbReference type="EMBL" id="KAK9824319.1"/>
    </source>
</evidence>
<reference evidence="4 5" key="1">
    <citation type="journal article" date="2024" name="Nat. Commun.">
        <title>Phylogenomics reveals the evolutionary origins of lichenization in chlorophyte algae.</title>
        <authorList>
            <person name="Puginier C."/>
            <person name="Libourel C."/>
            <person name="Otte J."/>
            <person name="Skaloud P."/>
            <person name="Haon M."/>
            <person name="Grisel S."/>
            <person name="Petersen M."/>
            <person name="Berrin J.G."/>
            <person name="Delaux P.M."/>
            <person name="Dal Grande F."/>
            <person name="Keller J."/>
        </authorList>
    </citation>
    <scope>NUCLEOTIDE SEQUENCE [LARGE SCALE GENOMIC DNA]</scope>
    <source>
        <strain evidence="4 5">SAG 2043</strain>
    </source>
</reference>
<dbReference type="InterPro" id="IPR002939">
    <property type="entry name" value="DnaJ_C"/>
</dbReference>
<accession>A0AAW1QSR9</accession>
<dbReference type="FunFam" id="2.60.260.20:FF:000013">
    <property type="entry name" value="DnaJ subfamily B member 11"/>
    <property type="match status" value="1"/>
</dbReference>